<dbReference type="AlphaFoldDB" id="A0A6J6C988"/>
<sequence length="94" mass="10446">MTIRDFFEVRANFRLLGEVFRPVIGRFERIAIEVVADINTTTGIGVLVPSATHPSVLLDDGERNTGLFESDASKNTGLPCSDHHYWQRSASLGR</sequence>
<accession>A0A6J6C988</accession>
<protein>
    <submittedName>
        <fullName evidence="1">Unannotated protein</fullName>
    </submittedName>
</protein>
<reference evidence="1" key="1">
    <citation type="submission" date="2020-05" db="EMBL/GenBank/DDBJ databases">
        <authorList>
            <person name="Chiriac C."/>
            <person name="Salcher M."/>
            <person name="Ghai R."/>
            <person name="Kavagutti S V."/>
        </authorList>
    </citation>
    <scope>NUCLEOTIDE SEQUENCE</scope>
</reference>
<gene>
    <name evidence="1" type="ORF">UFOPK1495_00563</name>
</gene>
<name>A0A6J6C988_9ZZZZ</name>
<organism evidence="1">
    <name type="scientific">freshwater metagenome</name>
    <dbReference type="NCBI Taxonomy" id="449393"/>
    <lineage>
        <taxon>unclassified sequences</taxon>
        <taxon>metagenomes</taxon>
        <taxon>ecological metagenomes</taxon>
    </lineage>
</organism>
<proteinExistence type="predicted"/>
<dbReference type="EMBL" id="CAEZSU010000044">
    <property type="protein sequence ID" value="CAB4546738.1"/>
    <property type="molecule type" value="Genomic_DNA"/>
</dbReference>
<evidence type="ECO:0000313" key="1">
    <source>
        <dbReference type="EMBL" id="CAB4546738.1"/>
    </source>
</evidence>